<evidence type="ECO:0000256" key="7">
    <source>
        <dbReference type="ARBA" id="ARBA00048679"/>
    </source>
</evidence>
<dbReference type="FunFam" id="1.10.510.10:FF:000459">
    <property type="entry name" value="Casein kinase II subunit alpha"/>
    <property type="match status" value="1"/>
</dbReference>
<dbReference type="InterPro" id="IPR000719">
    <property type="entry name" value="Prot_kinase_dom"/>
</dbReference>
<dbReference type="GO" id="GO:0005829">
    <property type="term" value="C:cytosol"/>
    <property type="evidence" value="ECO:0007669"/>
    <property type="project" value="TreeGrafter"/>
</dbReference>
<dbReference type="GO" id="GO:0005956">
    <property type="term" value="C:protein kinase CK2 complex"/>
    <property type="evidence" value="ECO:0007669"/>
    <property type="project" value="TreeGrafter"/>
</dbReference>
<dbReference type="GO" id="GO:0042790">
    <property type="term" value="P:nucleolar large rRNA transcription by RNA polymerase I"/>
    <property type="evidence" value="ECO:0007669"/>
    <property type="project" value="UniProtKB-ARBA"/>
</dbReference>
<comment type="subunit">
    <text evidence="11">Heterotetramer.</text>
</comment>
<evidence type="ECO:0000256" key="11">
    <source>
        <dbReference type="RuleBase" id="RU369118"/>
    </source>
</evidence>
<comment type="caution">
    <text evidence="13">The sequence shown here is derived from an EMBL/GenBank/DDBJ whole genome shotgun (WGS) entry which is preliminary data.</text>
</comment>
<evidence type="ECO:0000256" key="4">
    <source>
        <dbReference type="ARBA" id="ARBA00022777"/>
    </source>
</evidence>
<dbReference type="OrthoDB" id="3969941at2759"/>
<organism evidence="13 14">
    <name type="scientific">Hanseniaspora valbyensis NRRL Y-1626</name>
    <dbReference type="NCBI Taxonomy" id="766949"/>
    <lineage>
        <taxon>Eukaryota</taxon>
        <taxon>Fungi</taxon>
        <taxon>Dikarya</taxon>
        <taxon>Ascomycota</taxon>
        <taxon>Saccharomycotina</taxon>
        <taxon>Saccharomycetes</taxon>
        <taxon>Saccharomycodales</taxon>
        <taxon>Saccharomycodaceae</taxon>
        <taxon>Hanseniaspora</taxon>
    </lineage>
</organism>
<keyword evidence="3 9" id="KW-0547">Nucleotide-binding</keyword>
<comment type="subcellular location">
    <subcellularLocation>
        <location evidence="11">Nucleus</location>
    </subcellularLocation>
</comment>
<dbReference type="Pfam" id="PF00069">
    <property type="entry name" value="Pkinase"/>
    <property type="match status" value="1"/>
</dbReference>
<keyword evidence="4 11" id="KW-0418">Kinase</keyword>
<dbReference type="InterPro" id="IPR045216">
    <property type="entry name" value="CK2_alpha"/>
</dbReference>
<dbReference type="SMART" id="SM00220">
    <property type="entry name" value="S_TKc"/>
    <property type="match status" value="1"/>
</dbReference>
<dbReference type="PROSITE" id="PS00107">
    <property type="entry name" value="PROTEIN_KINASE_ATP"/>
    <property type="match status" value="1"/>
</dbReference>
<evidence type="ECO:0000256" key="10">
    <source>
        <dbReference type="RuleBase" id="RU000304"/>
    </source>
</evidence>
<comment type="function">
    <text evidence="8">Catalytic subunit of a constitutively active serine/threonine-protein kinase complex that phosphorylates a large number of substrates containing acidic residues C-terminal to the phosphorylated serine or threonine. Phosphorylates YTA7 during S-phase to promote transcription of histones.</text>
</comment>
<evidence type="ECO:0000256" key="3">
    <source>
        <dbReference type="ARBA" id="ARBA00022741"/>
    </source>
</evidence>
<dbReference type="FunFam" id="3.30.200.20:FF:000088">
    <property type="entry name" value="Casein kinase II subunit alpha"/>
    <property type="match status" value="1"/>
</dbReference>
<evidence type="ECO:0000256" key="1">
    <source>
        <dbReference type="ARBA" id="ARBA00022527"/>
    </source>
</evidence>
<dbReference type="Gene3D" id="1.10.510.10">
    <property type="entry name" value="Transferase(Phosphotransferase) domain 1"/>
    <property type="match status" value="1"/>
</dbReference>
<evidence type="ECO:0000313" key="13">
    <source>
        <dbReference type="EMBL" id="OBA26336.1"/>
    </source>
</evidence>
<keyword evidence="5 9" id="KW-0067">ATP-binding</keyword>
<dbReference type="GO" id="GO:0106310">
    <property type="term" value="F:protein serine kinase activity"/>
    <property type="evidence" value="ECO:0007669"/>
    <property type="project" value="UniProtKB-UniRule"/>
</dbReference>
<dbReference type="GO" id="GO:0006356">
    <property type="term" value="P:regulation of transcription by RNA polymerase I"/>
    <property type="evidence" value="ECO:0007669"/>
    <property type="project" value="UniProtKB-ARBA"/>
</dbReference>
<dbReference type="PROSITE" id="PS50011">
    <property type="entry name" value="PROTEIN_KINASE_DOM"/>
    <property type="match status" value="1"/>
</dbReference>
<evidence type="ECO:0000256" key="2">
    <source>
        <dbReference type="ARBA" id="ARBA00022679"/>
    </source>
</evidence>
<dbReference type="GO" id="GO:0007535">
    <property type="term" value="P:donor selection"/>
    <property type="evidence" value="ECO:0007669"/>
    <property type="project" value="UniProtKB-ARBA"/>
</dbReference>
<sequence>MDSTLQMKGNIDQQQQAHEVVHQSRCYTFAINDILQTNDSGIKELYCNYEMYEGIICNDDQCSEEYRNLKIQPKVNDNDIIDTNTFKKLEQNDIDVNTNKPKMKLEILNKVGRGRYSDVYRVLDINSDKNYVIKFLIPVKRKRVFREILILNNLNLKNQFVSIKQAINVHDNYYYKDTTLKRPYYKLDHNGFENVIKLNHFNCNNKFQYKLIFESAENTDFKSIKFTKTKLKKYTWELLKGIDYIHSMGIMHRDIKPHNICYNIETDTIKIIDFGLAEFYHPLVEYNVRVASRVYKSPELLVNYKKYDYSLDLWSLGCILAPIVFQKDPFFHGKDNNDQLLKIIKVLGTDDLITYMKKYDIRLTGELKKMVNNFEYCVKKPWRKIAMEKCNKDLYDLHFVEFIDGLLCYDHQLRFTAREAMMMSWLDEVRE</sequence>
<evidence type="ECO:0000313" key="14">
    <source>
        <dbReference type="Proteomes" id="UP000092321"/>
    </source>
</evidence>
<dbReference type="Proteomes" id="UP000092321">
    <property type="component" value="Unassembled WGS sequence"/>
</dbReference>
<dbReference type="GO" id="GO:0060962">
    <property type="term" value="P:regulation of ribosomal protein gene transcription by RNA polymerase II"/>
    <property type="evidence" value="ECO:0007669"/>
    <property type="project" value="UniProtKB-ARBA"/>
</dbReference>
<keyword evidence="11" id="KW-0539">Nucleus</keyword>
<dbReference type="GO" id="GO:0051726">
    <property type="term" value="P:regulation of cell cycle"/>
    <property type="evidence" value="ECO:0007669"/>
    <property type="project" value="TreeGrafter"/>
</dbReference>
<keyword evidence="14" id="KW-1185">Reference proteome</keyword>
<protein>
    <recommendedName>
        <fullName evidence="11">Casein kinase II subunit alpha</fullName>
        <shortName evidence="11">CK II alpha</shortName>
        <ecNumber evidence="11">2.7.11.1</ecNumber>
    </recommendedName>
</protein>
<dbReference type="GO" id="GO:0006974">
    <property type="term" value="P:DNA damage response"/>
    <property type="evidence" value="ECO:0007669"/>
    <property type="project" value="UniProtKB-ARBA"/>
</dbReference>
<dbReference type="InterPro" id="IPR008271">
    <property type="entry name" value="Ser/Thr_kinase_AS"/>
</dbReference>
<dbReference type="Gene3D" id="3.30.200.20">
    <property type="entry name" value="Phosphorylase Kinase, domain 1"/>
    <property type="match status" value="1"/>
</dbReference>
<evidence type="ECO:0000256" key="6">
    <source>
        <dbReference type="ARBA" id="ARBA00047899"/>
    </source>
</evidence>
<dbReference type="PANTHER" id="PTHR24054">
    <property type="entry name" value="CASEIN KINASE II SUBUNIT ALPHA"/>
    <property type="match status" value="1"/>
</dbReference>
<feature type="binding site" evidence="9">
    <location>
        <position position="140"/>
    </location>
    <ligand>
        <name>ATP</name>
        <dbReference type="ChEBI" id="CHEBI:30616"/>
    </ligand>
</feature>
<dbReference type="SUPFAM" id="SSF56112">
    <property type="entry name" value="Protein kinase-like (PK-like)"/>
    <property type="match status" value="1"/>
</dbReference>
<evidence type="ECO:0000256" key="9">
    <source>
        <dbReference type="PROSITE-ProRule" id="PRU10141"/>
    </source>
</evidence>
<evidence type="ECO:0000256" key="8">
    <source>
        <dbReference type="ARBA" id="ARBA00053883"/>
    </source>
</evidence>
<dbReference type="GO" id="GO:0032545">
    <property type="term" value="C:CURI complex"/>
    <property type="evidence" value="ECO:0007669"/>
    <property type="project" value="UniProtKB-ARBA"/>
</dbReference>
<dbReference type="EC" id="2.7.11.1" evidence="11"/>
<dbReference type="GO" id="GO:0005654">
    <property type="term" value="C:nucleoplasm"/>
    <property type="evidence" value="ECO:0007669"/>
    <property type="project" value="UniProtKB-ARBA"/>
</dbReference>
<evidence type="ECO:0000256" key="5">
    <source>
        <dbReference type="ARBA" id="ARBA00022840"/>
    </source>
</evidence>
<keyword evidence="1 10" id="KW-0723">Serine/threonine-protein kinase</keyword>
<proteinExistence type="inferred from homology"/>
<dbReference type="PANTHER" id="PTHR24054:SF0">
    <property type="entry name" value="CASEIN KINASE II SUBUNIT ALPHA"/>
    <property type="match status" value="1"/>
</dbReference>
<name>A0A1B7TC67_9ASCO</name>
<dbReference type="AlphaFoldDB" id="A0A1B7TC67"/>
<accession>A0A1B7TC67</accession>
<gene>
    <name evidence="13" type="ORF">HANVADRAFT_53209</name>
</gene>
<dbReference type="PROSITE" id="PS00108">
    <property type="entry name" value="PROTEIN_KINASE_ST"/>
    <property type="match status" value="1"/>
</dbReference>
<evidence type="ECO:0000259" key="12">
    <source>
        <dbReference type="PROSITE" id="PS50011"/>
    </source>
</evidence>
<dbReference type="EMBL" id="LXPE01000019">
    <property type="protein sequence ID" value="OBA26336.1"/>
    <property type="molecule type" value="Genomic_DNA"/>
</dbReference>
<dbReference type="GO" id="GO:0034456">
    <property type="term" value="C:UTP-C complex"/>
    <property type="evidence" value="ECO:0007669"/>
    <property type="project" value="UniProtKB-ARBA"/>
</dbReference>
<keyword evidence="2 11" id="KW-0808">Transferase</keyword>
<dbReference type="GO" id="GO:0006359">
    <property type="term" value="P:regulation of transcription by RNA polymerase III"/>
    <property type="evidence" value="ECO:0007669"/>
    <property type="project" value="UniProtKB-ARBA"/>
</dbReference>
<dbReference type="InterPro" id="IPR017441">
    <property type="entry name" value="Protein_kinase_ATP_BS"/>
</dbReference>
<comment type="catalytic activity">
    <reaction evidence="6 11">
        <text>L-threonyl-[protein] + ATP = O-phospho-L-threonyl-[protein] + ADP + H(+)</text>
        <dbReference type="Rhea" id="RHEA:46608"/>
        <dbReference type="Rhea" id="RHEA-COMP:11060"/>
        <dbReference type="Rhea" id="RHEA-COMP:11605"/>
        <dbReference type="ChEBI" id="CHEBI:15378"/>
        <dbReference type="ChEBI" id="CHEBI:30013"/>
        <dbReference type="ChEBI" id="CHEBI:30616"/>
        <dbReference type="ChEBI" id="CHEBI:61977"/>
        <dbReference type="ChEBI" id="CHEBI:456216"/>
        <dbReference type="EC" id="2.7.11.1"/>
    </reaction>
</comment>
<dbReference type="InterPro" id="IPR011009">
    <property type="entry name" value="Kinase-like_dom_sf"/>
</dbReference>
<reference evidence="14" key="1">
    <citation type="journal article" date="2016" name="Proc. Natl. Acad. Sci. U.S.A.">
        <title>Comparative genomics of biotechnologically important yeasts.</title>
        <authorList>
            <person name="Riley R."/>
            <person name="Haridas S."/>
            <person name="Wolfe K.H."/>
            <person name="Lopes M.R."/>
            <person name="Hittinger C.T."/>
            <person name="Goeker M."/>
            <person name="Salamov A.A."/>
            <person name="Wisecaver J.H."/>
            <person name="Long T.M."/>
            <person name="Calvey C.H."/>
            <person name="Aerts A.L."/>
            <person name="Barry K.W."/>
            <person name="Choi C."/>
            <person name="Clum A."/>
            <person name="Coughlan A.Y."/>
            <person name="Deshpande S."/>
            <person name="Douglass A.P."/>
            <person name="Hanson S.J."/>
            <person name="Klenk H.-P."/>
            <person name="LaButti K.M."/>
            <person name="Lapidus A."/>
            <person name="Lindquist E.A."/>
            <person name="Lipzen A.M."/>
            <person name="Meier-Kolthoff J.P."/>
            <person name="Ohm R.A."/>
            <person name="Otillar R.P."/>
            <person name="Pangilinan J.L."/>
            <person name="Peng Y."/>
            <person name="Rokas A."/>
            <person name="Rosa C.A."/>
            <person name="Scheuner C."/>
            <person name="Sibirny A.A."/>
            <person name="Slot J.C."/>
            <person name="Stielow J.B."/>
            <person name="Sun H."/>
            <person name="Kurtzman C.P."/>
            <person name="Blackwell M."/>
            <person name="Grigoriev I.V."/>
            <person name="Jeffries T.W."/>
        </authorList>
    </citation>
    <scope>NUCLEOTIDE SEQUENCE [LARGE SCALE GENOMIC DNA]</scope>
    <source>
        <strain evidence="14">NRRL Y-1626</strain>
    </source>
</reference>
<dbReference type="GO" id="GO:0032040">
    <property type="term" value="C:small-subunit processome"/>
    <property type="evidence" value="ECO:0007669"/>
    <property type="project" value="UniProtKB-ARBA"/>
</dbReference>
<dbReference type="GO" id="GO:0005524">
    <property type="term" value="F:ATP binding"/>
    <property type="evidence" value="ECO:0007669"/>
    <property type="project" value="UniProtKB-UniRule"/>
</dbReference>
<comment type="catalytic activity">
    <reaction evidence="7 11">
        <text>L-seryl-[protein] + ATP = O-phospho-L-seryl-[protein] + ADP + H(+)</text>
        <dbReference type="Rhea" id="RHEA:17989"/>
        <dbReference type="Rhea" id="RHEA-COMP:9863"/>
        <dbReference type="Rhea" id="RHEA-COMP:11604"/>
        <dbReference type="ChEBI" id="CHEBI:15378"/>
        <dbReference type="ChEBI" id="CHEBI:29999"/>
        <dbReference type="ChEBI" id="CHEBI:30616"/>
        <dbReference type="ChEBI" id="CHEBI:83421"/>
        <dbReference type="ChEBI" id="CHEBI:456216"/>
        <dbReference type="EC" id="2.7.11.1"/>
    </reaction>
</comment>
<comment type="similarity">
    <text evidence="11">Belongs to the protein kinase superfamily. Ser/Thr protein kinase family. CK2 subfamily.</text>
</comment>
<dbReference type="GO" id="GO:0004674">
    <property type="term" value="F:protein serine/threonine kinase activity"/>
    <property type="evidence" value="ECO:0007669"/>
    <property type="project" value="UniProtKB-UniRule"/>
</dbReference>
<feature type="domain" description="Protein kinase" evidence="12">
    <location>
        <begin position="105"/>
        <end position="426"/>
    </location>
</feature>